<keyword evidence="8" id="KW-1185">Reference proteome</keyword>
<dbReference type="AlphaFoldDB" id="A0AAV5EQE0"/>
<comment type="caution">
    <text evidence="7">The sequence shown here is derived from an EMBL/GenBank/DDBJ whole genome shotgun (WGS) entry which is preliminary data.</text>
</comment>
<dbReference type="InterPro" id="IPR056423">
    <property type="entry name" value="BACK_BPM_SPOP"/>
</dbReference>
<keyword evidence="4" id="KW-0812">Transmembrane</keyword>
<dbReference type="InterPro" id="IPR011333">
    <property type="entry name" value="SKP1/BTB/POZ_sf"/>
</dbReference>
<feature type="domain" description="BTB" evidence="5">
    <location>
        <begin position="269"/>
        <end position="337"/>
    </location>
</feature>
<name>A0AAV5EQE0_ELECO</name>
<dbReference type="PANTHER" id="PTHR26379">
    <property type="entry name" value="BTB/POZ AND MATH DOMAIN-CONTAINING PROTEIN 1"/>
    <property type="match status" value="1"/>
</dbReference>
<dbReference type="Pfam" id="PF22486">
    <property type="entry name" value="MATH_2"/>
    <property type="match status" value="1"/>
</dbReference>
<feature type="compositionally biased region" description="Low complexity" evidence="3">
    <location>
        <begin position="197"/>
        <end position="207"/>
    </location>
</feature>
<dbReference type="Proteomes" id="UP001054889">
    <property type="component" value="Unassembled WGS sequence"/>
</dbReference>
<dbReference type="EMBL" id="BQKI01000077">
    <property type="protein sequence ID" value="GJN24460.1"/>
    <property type="molecule type" value="Genomic_DNA"/>
</dbReference>
<feature type="domain" description="MATH" evidence="6">
    <location>
        <begin position="17"/>
        <end position="163"/>
    </location>
</feature>
<dbReference type="CDD" id="cd00121">
    <property type="entry name" value="MATH"/>
    <property type="match status" value="1"/>
</dbReference>
<reference evidence="7" key="2">
    <citation type="submission" date="2021-12" db="EMBL/GenBank/DDBJ databases">
        <title>Resequencing data analysis of finger millet.</title>
        <authorList>
            <person name="Hatakeyama M."/>
            <person name="Aluri S."/>
            <person name="Balachadran M.T."/>
            <person name="Sivarajan S.R."/>
            <person name="Poveda L."/>
            <person name="Shimizu-Inatsugi R."/>
            <person name="Schlapbach R."/>
            <person name="Sreeman S.M."/>
            <person name="Shimizu K.K."/>
        </authorList>
    </citation>
    <scope>NUCLEOTIDE SEQUENCE</scope>
</reference>
<proteinExistence type="inferred from homology"/>
<dbReference type="PROSITE" id="PS50144">
    <property type="entry name" value="MATH"/>
    <property type="match status" value="1"/>
</dbReference>
<accession>A0AAV5EQE0</accession>
<evidence type="ECO:0000313" key="8">
    <source>
        <dbReference type="Proteomes" id="UP001054889"/>
    </source>
</evidence>
<comment type="pathway">
    <text evidence="1">Protein modification; protein ubiquitination.</text>
</comment>
<dbReference type="Gene3D" id="2.60.210.10">
    <property type="entry name" value="Apoptosis, Tumor Necrosis Factor Receptor Associated Protein 2, Chain A"/>
    <property type="match status" value="1"/>
</dbReference>
<evidence type="ECO:0000256" key="1">
    <source>
        <dbReference type="ARBA" id="ARBA00004906"/>
    </source>
</evidence>
<evidence type="ECO:0000256" key="4">
    <source>
        <dbReference type="SAM" id="Phobius"/>
    </source>
</evidence>
<evidence type="ECO:0000256" key="2">
    <source>
        <dbReference type="ARBA" id="ARBA00010846"/>
    </source>
</evidence>
<keyword evidence="4" id="KW-1133">Transmembrane helix</keyword>
<dbReference type="Pfam" id="PF00651">
    <property type="entry name" value="BTB"/>
    <property type="match status" value="1"/>
</dbReference>
<feature type="transmembrane region" description="Helical" evidence="4">
    <location>
        <begin position="453"/>
        <end position="474"/>
    </location>
</feature>
<dbReference type="Gene3D" id="1.25.40.420">
    <property type="match status" value="1"/>
</dbReference>
<dbReference type="GO" id="GO:0016567">
    <property type="term" value="P:protein ubiquitination"/>
    <property type="evidence" value="ECO:0007669"/>
    <property type="project" value="InterPro"/>
</dbReference>
<gene>
    <name evidence="7" type="primary">gb12200</name>
    <name evidence="7" type="ORF">PR202_gb12200</name>
</gene>
<evidence type="ECO:0000256" key="3">
    <source>
        <dbReference type="SAM" id="MobiDB-lite"/>
    </source>
</evidence>
<dbReference type="SUPFAM" id="SSF54695">
    <property type="entry name" value="POZ domain"/>
    <property type="match status" value="1"/>
</dbReference>
<comment type="similarity">
    <text evidence="2">Belongs to the Tdpoz family.</text>
</comment>
<dbReference type="InterPro" id="IPR000210">
    <property type="entry name" value="BTB/POZ_dom"/>
</dbReference>
<dbReference type="PROSITE" id="PS50097">
    <property type="entry name" value="BTB"/>
    <property type="match status" value="1"/>
</dbReference>
<dbReference type="InterPro" id="IPR045005">
    <property type="entry name" value="BPM1-6"/>
</dbReference>
<evidence type="ECO:0000259" key="5">
    <source>
        <dbReference type="PROSITE" id="PS50097"/>
    </source>
</evidence>
<keyword evidence="4" id="KW-0472">Membrane</keyword>
<dbReference type="Gene3D" id="3.30.710.10">
    <property type="entry name" value="Potassium Channel Kv1.1, Chain A"/>
    <property type="match status" value="1"/>
</dbReference>
<dbReference type="InterPro" id="IPR008974">
    <property type="entry name" value="TRAF-like"/>
</dbReference>
<dbReference type="PANTHER" id="PTHR26379:SF506">
    <property type="entry name" value="BTB DOMAIN-CONTAINING PROTEIN"/>
    <property type="match status" value="1"/>
</dbReference>
<protein>
    <submittedName>
        <fullName evidence="7">Uncharacterized protein</fullName>
    </submittedName>
</protein>
<organism evidence="7 8">
    <name type="scientific">Eleusine coracana subsp. coracana</name>
    <dbReference type="NCBI Taxonomy" id="191504"/>
    <lineage>
        <taxon>Eukaryota</taxon>
        <taxon>Viridiplantae</taxon>
        <taxon>Streptophyta</taxon>
        <taxon>Embryophyta</taxon>
        <taxon>Tracheophyta</taxon>
        <taxon>Spermatophyta</taxon>
        <taxon>Magnoliopsida</taxon>
        <taxon>Liliopsida</taxon>
        <taxon>Poales</taxon>
        <taxon>Poaceae</taxon>
        <taxon>PACMAD clade</taxon>
        <taxon>Chloridoideae</taxon>
        <taxon>Cynodonteae</taxon>
        <taxon>Eleusininae</taxon>
        <taxon>Eleusine</taxon>
    </lineage>
</organism>
<dbReference type="SMART" id="SM00225">
    <property type="entry name" value="BTB"/>
    <property type="match status" value="1"/>
</dbReference>
<dbReference type="SUPFAM" id="SSF49599">
    <property type="entry name" value="TRAF domain-like"/>
    <property type="match status" value="1"/>
</dbReference>
<dbReference type="Pfam" id="PF24570">
    <property type="entry name" value="BACK_BPM_SPOP"/>
    <property type="match status" value="1"/>
</dbReference>
<dbReference type="InterPro" id="IPR002083">
    <property type="entry name" value="MATH/TRAF_dom"/>
</dbReference>
<reference evidence="7" key="1">
    <citation type="journal article" date="2018" name="DNA Res.">
        <title>Multiple hybrid de novo genome assembly of finger millet, an orphan allotetraploid crop.</title>
        <authorList>
            <person name="Hatakeyama M."/>
            <person name="Aluri S."/>
            <person name="Balachadran M.T."/>
            <person name="Sivarajan S.R."/>
            <person name="Patrignani A."/>
            <person name="Gruter S."/>
            <person name="Poveda L."/>
            <person name="Shimizu-Inatsugi R."/>
            <person name="Baeten J."/>
            <person name="Francoijs K.J."/>
            <person name="Nataraja K.N."/>
            <person name="Reddy Y.A.N."/>
            <person name="Phadnis S."/>
            <person name="Ravikumar R.L."/>
            <person name="Schlapbach R."/>
            <person name="Sreeman S.M."/>
            <person name="Shimizu K.K."/>
        </authorList>
    </citation>
    <scope>NUCLEOTIDE SEQUENCE</scope>
</reference>
<evidence type="ECO:0000313" key="7">
    <source>
        <dbReference type="EMBL" id="GJN24460.1"/>
    </source>
</evidence>
<evidence type="ECO:0000259" key="6">
    <source>
        <dbReference type="PROSITE" id="PS50144"/>
    </source>
</evidence>
<feature type="region of interest" description="Disordered" evidence="3">
    <location>
        <begin position="182"/>
        <end position="244"/>
    </location>
</feature>
<sequence>MSTPEFVLLPKRPPPAPHCSKMSIASFSEARKTVANGNCILSDPVVAGGRSWRVAFFPNGKHPGTTDAVSLYLVFNDDDGHDDDHKDGHDDDEIHYSVNLRFKLYDGAGGGGSSSPLFTSADLAGFFSTRSVSAQGFERFVTLKDLEESGVLKRDCFTIGCELTILRKTIITKRPMHMWGKSSLASVRPEKSSVQAPSESSLPEPSSAINQVPSSHHQSSLPELTSTVKMPPPPPFLSGPASAMEVNVPSESSELYADLGRLLETKQGADVRFEVGGKAFAAHKLVLAARSPLYKAAFFGPRCETATHSRIRIPDMDPRTFEAVLHYMYTDTLPEMEHDEEGVLALDLLVAADKYSLEGLKSMTEDELCGYVNASRVFKMLAVAERYQCPKLKSVCLELIGSRKITSAIMVSEDVENLARSCPSVVKEVIGKVLDAREETPCDSLVSGIDCDLLNFCFVLIIAACAGAITFWVLHGFIF</sequence>
<feature type="compositionally biased region" description="Polar residues" evidence="3">
    <location>
        <begin position="208"/>
        <end position="228"/>
    </location>
</feature>